<comment type="subcellular location">
    <subcellularLocation>
        <location evidence="1">Membrane</location>
        <topology evidence="1">Multi-pass membrane protein</topology>
    </subcellularLocation>
</comment>
<evidence type="ECO:0000256" key="5">
    <source>
        <dbReference type="ARBA" id="ARBA00023600"/>
    </source>
</evidence>
<evidence type="ECO:0008006" key="9">
    <source>
        <dbReference type="Google" id="ProtNLM"/>
    </source>
</evidence>
<dbReference type="NCBIfam" id="TIGR01593">
    <property type="entry name" value="holin_tox_secr"/>
    <property type="match status" value="1"/>
</dbReference>
<evidence type="ECO:0000256" key="4">
    <source>
        <dbReference type="ARBA" id="ARBA00023136"/>
    </source>
</evidence>
<dbReference type="GO" id="GO:0016020">
    <property type="term" value="C:membrane"/>
    <property type="evidence" value="ECO:0007669"/>
    <property type="project" value="UniProtKB-SubCell"/>
</dbReference>
<keyword evidence="4 7" id="KW-0472">Membrane</keyword>
<dbReference type="InterPro" id="IPR006480">
    <property type="entry name" value="Phage_holin_4_1"/>
</dbReference>
<comment type="similarity">
    <text evidence="5">Belongs to the bacteriophage holin family. Cp-1 holin subfamily.</text>
</comment>
<dbReference type="EMBL" id="CP016808">
    <property type="protein sequence ID" value="ANY67592.1"/>
    <property type="molecule type" value="Genomic_DNA"/>
</dbReference>
<protein>
    <recommendedName>
        <fullName evidence="9">Holin</fullName>
    </recommendedName>
</protein>
<evidence type="ECO:0000256" key="1">
    <source>
        <dbReference type="ARBA" id="ARBA00004141"/>
    </source>
</evidence>
<reference evidence="8" key="1">
    <citation type="submission" date="2016-08" db="EMBL/GenBank/DDBJ databases">
        <title>Complete Genome Seqeunce of Paenibacillus sp. BIHB 4019 from tea rhizoplane.</title>
        <authorList>
            <person name="Thakur R."/>
            <person name="Swarnkar M.K."/>
            <person name="Gulati A."/>
        </authorList>
    </citation>
    <scope>NUCLEOTIDE SEQUENCE [LARGE SCALE GENOMIC DNA]</scope>
    <source>
        <strain evidence="8">BIHB4019</strain>
    </source>
</reference>
<proteinExistence type="inferred from homology"/>
<evidence type="ECO:0000256" key="7">
    <source>
        <dbReference type="SAM" id="Phobius"/>
    </source>
</evidence>
<dbReference type="RefSeq" id="WP_099518777.1">
    <property type="nucleotide sequence ID" value="NZ_CP016808.1"/>
</dbReference>
<feature type="region of interest" description="Disordered" evidence="6">
    <location>
        <begin position="145"/>
        <end position="175"/>
    </location>
</feature>
<keyword evidence="2 7" id="KW-0812">Transmembrane</keyword>
<evidence type="ECO:0000313" key="8">
    <source>
        <dbReference type="EMBL" id="ANY67592.1"/>
    </source>
</evidence>
<keyword evidence="3 7" id="KW-1133">Transmembrane helix</keyword>
<evidence type="ECO:0000256" key="2">
    <source>
        <dbReference type="ARBA" id="ARBA00022692"/>
    </source>
</evidence>
<evidence type="ECO:0000256" key="6">
    <source>
        <dbReference type="SAM" id="MobiDB-lite"/>
    </source>
</evidence>
<feature type="transmembrane region" description="Helical" evidence="7">
    <location>
        <begin position="12"/>
        <end position="32"/>
    </location>
</feature>
<dbReference type="Pfam" id="PF05105">
    <property type="entry name" value="Phage_holin_4_1"/>
    <property type="match status" value="1"/>
</dbReference>
<gene>
    <name evidence="8" type="ORF">BBD42_14745</name>
</gene>
<accession>A0A1B2DIP8</accession>
<feature type="transmembrane region" description="Helical" evidence="7">
    <location>
        <begin position="38"/>
        <end position="56"/>
    </location>
</feature>
<organism evidence="8">
    <name type="scientific">Paenibacillus sp. BIHB 4019</name>
    <dbReference type="NCBI Taxonomy" id="1870819"/>
    <lineage>
        <taxon>Bacteria</taxon>
        <taxon>Bacillati</taxon>
        <taxon>Bacillota</taxon>
        <taxon>Bacilli</taxon>
        <taxon>Bacillales</taxon>
        <taxon>Paenibacillaceae</taxon>
        <taxon>Paenibacillus</taxon>
    </lineage>
</organism>
<name>A0A1B2DIP8_9BACL</name>
<feature type="compositionally biased region" description="Low complexity" evidence="6">
    <location>
        <begin position="154"/>
        <end position="167"/>
    </location>
</feature>
<sequence>MFKPIFNVDITPGTTIAGAIGAFLAPWIGLIYGEGRLIPILLLMVVIGLDWITGIAASQKDTTYSSEYGMQGVLRTLFLLALPVLANLLDMMLAMPGLFFYAITIGLIYHTWQSLTANAYRAGWGKWIPEAVVKLIESELKAKMERATKRGADPTEPTESTKPTESSEPTERKDS</sequence>
<dbReference type="AlphaFoldDB" id="A0A1B2DIP8"/>
<evidence type="ECO:0000256" key="3">
    <source>
        <dbReference type="ARBA" id="ARBA00022989"/>
    </source>
</evidence>